<protein>
    <submittedName>
        <fullName evidence="1">Uncharacterized protein</fullName>
    </submittedName>
</protein>
<evidence type="ECO:0000313" key="2">
    <source>
        <dbReference type="Proteomes" id="UP000821853"/>
    </source>
</evidence>
<dbReference type="Proteomes" id="UP000821853">
    <property type="component" value="Chromosome 3"/>
</dbReference>
<dbReference type="AlphaFoldDB" id="A0A9J6GCV0"/>
<dbReference type="EMBL" id="JABSTR010000005">
    <property type="protein sequence ID" value="KAH9372220.1"/>
    <property type="molecule type" value="Genomic_DNA"/>
</dbReference>
<name>A0A9J6GCV0_HAELO</name>
<evidence type="ECO:0000313" key="1">
    <source>
        <dbReference type="EMBL" id="KAH9372220.1"/>
    </source>
</evidence>
<dbReference type="VEuPathDB" id="VectorBase:HLOH_065301"/>
<accession>A0A9J6GCV0</accession>
<organism evidence="1 2">
    <name type="scientific">Haemaphysalis longicornis</name>
    <name type="common">Bush tick</name>
    <dbReference type="NCBI Taxonomy" id="44386"/>
    <lineage>
        <taxon>Eukaryota</taxon>
        <taxon>Metazoa</taxon>
        <taxon>Ecdysozoa</taxon>
        <taxon>Arthropoda</taxon>
        <taxon>Chelicerata</taxon>
        <taxon>Arachnida</taxon>
        <taxon>Acari</taxon>
        <taxon>Parasitiformes</taxon>
        <taxon>Ixodida</taxon>
        <taxon>Ixodoidea</taxon>
        <taxon>Ixodidae</taxon>
        <taxon>Haemaphysalinae</taxon>
        <taxon>Haemaphysalis</taxon>
    </lineage>
</organism>
<keyword evidence="2" id="KW-1185">Reference proteome</keyword>
<comment type="caution">
    <text evidence="1">The sequence shown here is derived from an EMBL/GenBank/DDBJ whole genome shotgun (WGS) entry which is preliminary data.</text>
</comment>
<sequence length="106" mass="11876">MQNDISEMKALQCKLDASLCSVMARLEQIEKHVTGFQTSLQPIAPIEQHLQSLHKSVISQQQKVVNLEDYSRRSNLLVFGVPEAKSESEDELQRRLSAASLINGLV</sequence>
<dbReference type="OrthoDB" id="10066957at2759"/>
<reference evidence="1 2" key="1">
    <citation type="journal article" date="2020" name="Cell">
        <title>Large-Scale Comparative Analyses of Tick Genomes Elucidate Their Genetic Diversity and Vector Capacities.</title>
        <authorList>
            <consortium name="Tick Genome and Microbiome Consortium (TIGMIC)"/>
            <person name="Jia N."/>
            <person name="Wang J."/>
            <person name="Shi W."/>
            <person name="Du L."/>
            <person name="Sun Y."/>
            <person name="Zhan W."/>
            <person name="Jiang J.F."/>
            <person name="Wang Q."/>
            <person name="Zhang B."/>
            <person name="Ji P."/>
            <person name="Bell-Sakyi L."/>
            <person name="Cui X.M."/>
            <person name="Yuan T.T."/>
            <person name="Jiang B.G."/>
            <person name="Yang W.F."/>
            <person name="Lam T.T."/>
            <person name="Chang Q.C."/>
            <person name="Ding S.J."/>
            <person name="Wang X.J."/>
            <person name="Zhu J.G."/>
            <person name="Ruan X.D."/>
            <person name="Zhao L."/>
            <person name="Wei J.T."/>
            <person name="Ye R.Z."/>
            <person name="Que T.C."/>
            <person name="Du C.H."/>
            <person name="Zhou Y.H."/>
            <person name="Cheng J.X."/>
            <person name="Dai P.F."/>
            <person name="Guo W.B."/>
            <person name="Han X.H."/>
            <person name="Huang E.J."/>
            <person name="Li L.F."/>
            <person name="Wei W."/>
            <person name="Gao Y.C."/>
            <person name="Liu J.Z."/>
            <person name="Shao H.Z."/>
            <person name="Wang X."/>
            <person name="Wang C.C."/>
            <person name="Yang T.C."/>
            <person name="Huo Q.B."/>
            <person name="Li W."/>
            <person name="Chen H.Y."/>
            <person name="Chen S.E."/>
            <person name="Zhou L.G."/>
            <person name="Ni X.B."/>
            <person name="Tian J.H."/>
            <person name="Sheng Y."/>
            <person name="Liu T."/>
            <person name="Pan Y.S."/>
            <person name="Xia L.Y."/>
            <person name="Li J."/>
            <person name="Zhao F."/>
            <person name="Cao W.C."/>
        </authorList>
    </citation>
    <scope>NUCLEOTIDE SEQUENCE [LARGE SCALE GENOMIC DNA]</scope>
    <source>
        <strain evidence="1">HaeL-2018</strain>
    </source>
</reference>
<proteinExistence type="predicted"/>
<gene>
    <name evidence="1" type="ORF">HPB48_003427</name>
</gene>